<evidence type="ECO:0000313" key="1">
    <source>
        <dbReference type="EMBL" id="KAK3062619.1"/>
    </source>
</evidence>
<name>A0ACC3D6V1_9PEZI</name>
<accession>A0ACC3D6V1</accession>
<comment type="caution">
    <text evidence="1">The sequence shown here is derived from an EMBL/GenBank/DDBJ whole genome shotgun (WGS) entry which is preliminary data.</text>
</comment>
<keyword evidence="2" id="KW-1185">Reference proteome</keyword>
<dbReference type="Proteomes" id="UP001186974">
    <property type="component" value="Unassembled WGS sequence"/>
</dbReference>
<sequence>MSQPSSLSYSSALPSVPESLKSTLVGGAMILLVAFFMAYSSSIARWAQRKQYQYEVTFSLYMLTPTEKFIFNSLLFLILSLVVIATSLYLPEHIINIANRAFYYWAGELPESQDGLKAAGDAAKVSGEALGATQTLKAAATSVVNAIREKATEIVEGVGGA</sequence>
<reference evidence="1" key="1">
    <citation type="submission" date="2024-09" db="EMBL/GenBank/DDBJ databases">
        <title>Black Yeasts Isolated from many extreme environments.</title>
        <authorList>
            <person name="Coleine C."/>
            <person name="Stajich J.E."/>
            <person name="Selbmann L."/>
        </authorList>
    </citation>
    <scope>NUCLEOTIDE SEQUENCE</scope>
    <source>
        <strain evidence="1">CCFEE 5737</strain>
    </source>
</reference>
<dbReference type="EMBL" id="JAWDJW010007201">
    <property type="protein sequence ID" value="KAK3062619.1"/>
    <property type="molecule type" value="Genomic_DNA"/>
</dbReference>
<gene>
    <name evidence="1" type="ORF">LTS18_003684</name>
</gene>
<organism evidence="1 2">
    <name type="scientific">Coniosporium uncinatum</name>
    <dbReference type="NCBI Taxonomy" id="93489"/>
    <lineage>
        <taxon>Eukaryota</taxon>
        <taxon>Fungi</taxon>
        <taxon>Dikarya</taxon>
        <taxon>Ascomycota</taxon>
        <taxon>Pezizomycotina</taxon>
        <taxon>Dothideomycetes</taxon>
        <taxon>Dothideomycetes incertae sedis</taxon>
        <taxon>Coniosporium</taxon>
    </lineage>
</organism>
<evidence type="ECO:0000313" key="2">
    <source>
        <dbReference type="Proteomes" id="UP001186974"/>
    </source>
</evidence>
<protein>
    <submittedName>
        <fullName evidence="1">Uncharacterized protein</fullName>
    </submittedName>
</protein>
<proteinExistence type="predicted"/>